<protein>
    <submittedName>
        <fullName evidence="2">Uncharacterized protein</fullName>
    </submittedName>
</protein>
<reference evidence="2 3" key="1">
    <citation type="journal article" date="2019" name="Sci. Rep.">
        <title>Orb-weaving spider Araneus ventricosus genome elucidates the spidroin gene catalogue.</title>
        <authorList>
            <person name="Kono N."/>
            <person name="Nakamura H."/>
            <person name="Ohtoshi R."/>
            <person name="Moran D.A.P."/>
            <person name="Shinohara A."/>
            <person name="Yoshida Y."/>
            <person name="Fujiwara M."/>
            <person name="Mori M."/>
            <person name="Tomita M."/>
            <person name="Arakawa K."/>
        </authorList>
    </citation>
    <scope>NUCLEOTIDE SEQUENCE [LARGE SCALE GENOMIC DNA]</scope>
</reference>
<dbReference type="AlphaFoldDB" id="A0A4Y2KA62"/>
<name>A0A4Y2KA62_ARAVE</name>
<evidence type="ECO:0000313" key="2">
    <source>
        <dbReference type="EMBL" id="GBM99221.1"/>
    </source>
</evidence>
<evidence type="ECO:0000256" key="1">
    <source>
        <dbReference type="SAM" id="MobiDB-lite"/>
    </source>
</evidence>
<comment type="caution">
    <text evidence="2">The sequence shown here is derived from an EMBL/GenBank/DDBJ whole genome shotgun (WGS) entry which is preliminary data.</text>
</comment>
<organism evidence="2 3">
    <name type="scientific">Araneus ventricosus</name>
    <name type="common">Orbweaver spider</name>
    <name type="synonym">Epeira ventricosa</name>
    <dbReference type="NCBI Taxonomy" id="182803"/>
    <lineage>
        <taxon>Eukaryota</taxon>
        <taxon>Metazoa</taxon>
        <taxon>Ecdysozoa</taxon>
        <taxon>Arthropoda</taxon>
        <taxon>Chelicerata</taxon>
        <taxon>Arachnida</taxon>
        <taxon>Araneae</taxon>
        <taxon>Araneomorphae</taxon>
        <taxon>Entelegynae</taxon>
        <taxon>Araneoidea</taxon>
        <taxon>Araneidae</taxon>
        <taxon>Araneus</taxon>
    </lineage>
</organism>
<feature type="region of interest" description="Disordered" evidence="1">
    <location>
        <begin position="34"/>
        <end position="53"/>
    </location>
</feature>
<proteinExistence type="predicted"/>
<sequence length="71" mass="8216">MKFWDDRRHFYQPMKRNQTVLAVSTSRATHAMLKHPRSAEDHSHHASSDTEVGVVIATVQPSRRRYVPSSE</sequence>
<dbReference type="EMBL" id="BGPR01004400">
    <property type="protein sequence ID" value="GBM99221.1"/>
    <property type="molecule type" value="Genomic_DNA"/>
</dbReference>
<keyword evidence="3" id="KW-1185">Reference proteome</keyword>
<feature type="compositionally biased region" description="Basic and acidic residues" evidence="1">
    <location>
        <begin position="37"/>
        <end position="48"/>
    </location>
</feature>
<gene>
    <name evidence="2" type="ORF">AVEN_182329_1</name>
</gene>
<evidence type="ECO:0000313" key="3">
    <source>
        <dbReference type="Proteomes" id="UP000499080"/>
    </source>
</evidence>
<accession>A0A4Y2KA62</accession>
<dbReference type="Proteomes" id="UP000499080">
    <property type="component" value="Unassembled WGS sequence"/>
</dbReference>